<evidence type="ECO:0000256" key="1">
    <source>
        <dbReference type="ARBA" id="ARBA00004123"/>
    </source>
</evidence>
<dbReference type="Pfam" id="PF21099">
    <property type="entry name" value="POLQ_helical"/>
    <property type="match status" value="1"/>
</dbReference>
<evidence type="ECO:0000256" key="8">
    <source>
        <dbReference type="ARBA" id="ARBA00023242"/>
    </source>
</evidence>
<dbReference type="GO" id="GO:0016787">
    <property type="term" value="F:hydrolase activity"/>
    <property type="evidence" value="ECO:0007669"/>
    <property type="project" value="UniProtKB-KW"/>
</dbReference>
<dbReference type="InterPro" id="IPR048960">
    <property type="entry name" value="POLQ-like_helical"/>
</dbReference>
<dbReference type="CDD" id="cd18026">
    <property type="entry name" value="DEXHc_POLQ-like"/>
    <property type="match status" value="1"/>
</dbReference>
<evidence type="ECO:0000256" key="9">
    <source>
        <dbReference type="SAM" id="MobiDB-lite"/>
    </source>
</evidence>
<dbReference type="Pfam" id="PF00270">
    <property type="entry name" value="DEAD"/>
    <property type="match status" value="1"/>
</dbReference>
<evidence type="ECO:0000313" key="11">
    <source>
        <dbReference type="Proteomes" id="UP000694866"/>
    </source>
</evidence>
<name>A0A9R1TJ62_9HYME</name>
<dbReference type="GO" id="GO:0005524">
    <property type="term" value="F:ATP binding"/>
    <property type="evidence" value="ECO:0007669"/>
    <property type="project" value="UniProtKB-KW"/>
</dbReference>
<dbReference type="Gene3D" id="1.10.3380.20">
    <property type="match status" value="1"/>
</dbReference>
<dbReference type="SMART" id="SM00487">
    <property type="entry name" value="DEXDc"/>
    <property type="match status" value="1"/>
</dbReference>
<feature type="compositionally biased region" description="Polar residues" evidence="9">
    <location>
        <begin position="62"/>
        <end position="73"/>
    </location>
</feature>
<dbReference type="InterPro" id="IPR014001">
    <property type="entry name" value="Helicase_ATP-bd"/>
</dbReference>
<dbReference type="SUPFAM" id="SSF52540">
    <property type="entry name" value="P-loop containing nucleoside triphosphate hydrolases"/>
    <property type="match status" value="1"/>
</dbReference>
<gene>
    <name evidence="12" type="primary">mus301</name>
</gene>
<dbReference type="PANTHER" id="PTHR47961">
    <property type="entry name" value="DNA POLYMERASE THETA, PUTATIVE (AFU_ORTHOLOGUE AFUA_1G05260)-RELATED"/>
    <property type="match status" value="1"/>
</dbReference>
<dbReference type="CTD" id="38905"/>
<reference evidence="12" key="1">
    <citation type="submission" date="2025-08" db="UniProtKB">
        <authorList>
            <consortium name="RefSeq"/>
        </authorList>
    </citation>
    <scope>IDENTIFICATION</scope>
</reference>
<evidence type="ECO:0000256" key="4">
    <source>
        <dbReference type="ARBA" id="ARBA00022801"/>
    </source>
</evidence>
<dbReference type="OrthoDB" id="2320933at2759"/>
<evidence type="ECO:0000256" key="6">
    <source>
        <dbReference type="ARBA" id="ARBA00022840"/>
    </source>
</evidence>
<dbReference type="KEGG" id="fas:105270607"/>
<dbReference type="FunFam" id="3.40.50.300:FF:000813">
    <property type="entry name" value="helicase POLQ-like isoform X1"/>
    <property type="match status" value="1"/>
</dbReference>
<dbReference type="RefSeq" id="XP_011309951.1">
    <property type="nucleotide sequence ID" value="XM_011311649.1"/>
</dbReference>
<comment type="subcellular location">
    <subcellularLocation>
        <location evidence="1">Nucleus</location>
    </subcellularLocation>
</comment>
<evidence type="ECO:0000256" key="5">
    <source>
        <dbReference type="ARBA" id="ARBA00022806"/>
    </source>
</evidence>
<keyword evidence="3" id="KW-0227">DNA damage</keyword>
<organism evidence="11 12">
    <name type="scientific">Fopius arisanus</name>
    <dbReference type="NCBI Taxonomy" id="64838"/>
    <lineage>
        <taxon>Eukaryota</taxon>
        <taxon>Metazoa</taxon>
        <taxon>Ecdysozoa</taxon>
        <taxon>Arthropoda</taxon>
        <taxon>Hexapoda</taxon>
        <taxon>Insecta</taxon>
        <taxon>Pterygota</taxon>
        <taxon>Neoptera</taxon>
        <taxon>Endopterygota</taxon>
        <taxon>Hymenoptera</taxon>
        <taxon>Apocrita</taxon>
        <taxon>Ichneumonoidea</taxon>
        <taxon>Braconidae</taxon>
        <taxon>Opiinae</taxon>
        <taxon>Fopius</taxon>
    </lineage>
</organism>
<evidence type="ECO:0000259" key="10">
    <source>
        <dbReference type="PROSITE" id="PS51192"/>
    </source>
</evidence>
<dbReference type="Gene3D" id="3.40.50.300">
    <property type="entry name" value="P-loop containing nucleotide triphosphate hydrolases"/>
    <property type="match status" value="1"/>
</dbReference>
<evidence type="ECO:0000256" key="2">
    <source>
        <dbReference type="ARBA" id="ARBA00022741"/>
    </source>
</evidence>
<keyword evidence="6" id="KW-0067">ATP-binding</keyword>
<sequence length="669" mass="76097">MIERDLQTLMPSVIQNTSIHKFEENISEASEHWCNASIFNDTAITSGSEINRDLQDHHSKQSTKVTQNSSIDSIKSHTPLPNIMMDSFDDVKLDDLCLEFDNDDLNLTKLEERVEAKDRHQARVAETSDEKTGSAFHDLPHKIKSLIFRVKKINALYDWQDECLRLKSVINRRNLIYALPTSGGKTLVAEILMLREITCKKRNAIFILPFVAIVQEKIQSLAPFAVELDFLIEEYAGSKGGYPPVKRRRKNSLYVCTIEKSMGVINSLIETKRLKEVGMIVVDELHLLGEDGGRGATLEGLLAKLMYMNADIHIVGMSATIGNLDEVARFLKADVYTRNFRPVELKEYIKCEDRIWLINTKEEDIFTDERKINYRVSSQFIDETTLEPKSKKSKQSIILTRKSRLELSTLGKAAMKGSIDLQTAYYLHEDLKSAQRHLILTNDLHVLFLVTPYDVANQIKPVGSVFYEVIMSSPSSVMDVSRVLGFTETVIIKLREGIMPKNISSRVFHRFYVTLMLHELQKGASIYHVAEKYHVTRGITQNLLSSTAAFASSVVRFCQEIPEFWAFIDFLKSFSKKITAGPVEELEILMELPAVKIGRARQLYDAGFKNLQAIASTSPTILQKHLKYASRKTVDHIIAAANLLLMEKIENLKDEYAEMMECLQASQFQ</sequence>
<keyword evidence="8" id="KW-0539">Nucleus</keyword>
<feature type="region of interest" description="Disordered" evidence="9">
    <location>
        <begin position="54"/>
        <end position="73"/>
    </location>
</feature>
<dbReference type="AlphaFoldDB" id="A0A9R1TJ62"/>
<dbReference type="PROSITE" id="PS51192">
    <property type="entry name" value="HELICASE_ATP_BIND_1"/>
    <property type="match status" value="1"/>
</dbReference>
<dbReference type="Proteomes" id="UP000694866">
    <property type="component" value="Unplaced"/>
</dbReference>
<dbReference type="SUPFAM" id="SSF158702">
    <property type="entry name" value="Sec63 N-terminal domain-like"/>
    <property type="match status" value="1"/>
</dbReference>
<dbReference type="InterPro" id="IPR050474">
    <property type="entry name" value="Hel308_SKI2-like"/>
</dbReference>
<accession>A0A9R1TJ62</accession>
<dbReference type="GeneID" id="105270607"/>
<evidence type="ECO:0000313" key="12">
    <source>
        <dbReference type="RefSeq" id="XP_011309951.1"/>
    </source>
</evidence>
<keyword evidence="7" id="KW-0234">DNA repair</keyword>
<feature type="domain" description="Helicase ATP-binding" evidence="10">
    <location>
        <begin position="166"/>
        <end position="339"/>
    </location>
</feature>
<proteinExistence type="predicted"/>
<keyword evidence="5" id="KW-0347">Helicase</keyword>
<dbReference type="InterPro" id="IPR027417">
    <property type="entry name" value="P-loop_NTPase"/>
</dbReference>
<keyword evidence="4" id="KW-0378">Hydrolase</keyword>
<dbReference type="GO" id="GO:0006302">
    <property type="term" value="P:double-strand break repair"/>
    <property type="evidence" value="ECO:0007669"/>
    <property type="project" value="UniProtKB-ARBA"/>
</dbReference>
<evidence type="ECO:0000256" key="3">
    <source>
        <dbReference type="ARBA" id="ARBA00022763"/>
    </source>
</evidence>
<dbReference type="GO" id="GO:0003676">
    <property type="term" value="F:nucleic acid binding"/>
    <property type="evidence" value="ECO:0007669"/>
    <property type="project" value="InterPro"/>
</dbReference>
<dbReference type="InterPro" id="IPR011545">
    <property type="entry name" value="DEAD/DEAH_box_helicase_dom"/>
</dbReference>
<protein>
    <submittedName>
        <fullName evidence="12">Helicase POLQ-like</fullName>
    </submittedName>
</protein>
<keyword evidence="2" id="KW-0547">Nucleotide-binding</keyword>
<evidence type="ECO:0000256" key="7">
    <source>
        <dbReference type="ARBA" id="ARBA00023204"/>
    </source>
</evidence>
<dbReference type="GO" id="GO:0005634">
    <property type="term" value="C:nucleus"/>
    <property type="evidence" value="ECO:0007669"/>
    <property type="project" value="UniProtKB-SubCell"/>
</dbReference>
<dbReference type="GO" id="GO:0004386">
    <property type="term" value="F:helicase activity"/>
    <property type="evidence" value="ECO:0007669"/>
    <property type="project" value="UniProtKB-KW"/>
</dbReference>
<keyword evidence="11" id="KW-1185">Reference proteome</keyword>
<dbReference type="PANTHER" id="PTHR47961:SF12">
    <property type="entry name" value="HELICASE POLQ-LIKE"/>
    <property type="match status" value="1"/>
</dbReference>